<feature type="region of interest" description="Disordered" evidence="5">
    <location>
        <begin position="1"/>
        <end position="129"/>
    </location>
</feature>
<dbReference type="SUPFAM" id="SSF117856">
    <property type="entry name" value="AF0104/ALDC/Ptd012-like"/>
    <property type="match status" value="1"/>
</dbReference>
<feature type="compositionally biased region" description="Polar residues" evidence="5">
    <location>
        <begin position="1"/>
        <end position="10"/>
    </location>
</feature>
<feature type="compositionally biased region" description="Pro residues" evidence="5">
    <location>
        <begin position="17"/>
        <end position="27"/>
    </location>
</feature>
<keyword evidence="1 4" id="KW-0805">Transcription regulation</keyword>
<sequence length="307" mass="30821">MDPNESSELSSYFHHPQQPPPPSPLNPTAPTTAVGSNTSPTNGILPNTSNPAASTTTTTSSPLVYGTVPSVVTSGGAGLDSGKRKRGRPRKYGTPGEAAAAKRLSSASTAASISPPKKKDLGFGGGGGGSTSSASSKKYQLAASGSTGQSFIPHVITVAAGEGRFDILSLCGSYVRTELGGRTGGLSVCLSSTDGQIIGGGVGGPLTAAGPIQIIVGTFVIDPKKDITGGLKGDTSAGKSPSPIGGASFSGVSFWSPIDSSYQNIGGSQFMIQPQPRSTQAPSQAMEWSGHPGQSVQQSPENGNYPD</sequence>
<keyword evidence="4" id="KW-0539">Nucleus</keyword>
<evidence type="ECO:0000313" key="7">
    <source>
        <dbReference type="Proteomes" id="UP001652660"/>
    </source>
</evidence>
<organism evidence="7 8">
    <name type="scientific">Coffea arabica</name>
    <name type="common">Arabian coffee</name>
    <dbReference type="NCBI Taxonomy" id="13443"/>
    <lineage>
        <taxon>Eukaryota</taxon>
        <taxon>Viridiplantae</taxon>
        <taxon>Streptophyta</taxon>
        <taxon>Embryophyta</taxon>
        <taxon>Tracheophyta</taxon>
        <taxon>Spermatophyta</taxon>
        <taxon>Magnoliopsida</taxon>
        <taxon>eudicotyledons</taxon>
        <taxon>Gunneridae</taxon>
        <taxon>Pentapetalae</taxon>
        <taxon>asterids</taxon>
        <taxon>lamiids</taxon>
        <taxon>Gentianales</taxon>
        <taxon>Rubiaceae</taxon>
        <taxon>Ixoroideae</taxon>
        <taxon>Gardenieae complex</taxon>
        <taxon>Bertiereae - Coffeeae clade</taxon>
        <taxon>Coffeeae</taxon>
        <taxon>Coffea</taxon>
    </lineage>
</organism>
<dbReference type="RefSeq" id="XP_071930138.1">
    <property type="nucleotide sequence ID" value="XM_072074037.1"/>
</dbReference>
<dbReference type="Proteomes" id="UP001652660">
    <property type="component" value="Chromosome 2c"/>
</dbReference>
<comment type="subcellular location">
    <subcellularLocation>
        <location evidence="4">Nucleus</location>
    </subcellularLocation>
</comment>
<keyword evidence="3 4" id="KW-0804">Transcription</keyword>
<comment type="domain">
    <text evidence="4">The PPC domain mediates interactions between AHL proteins.</text>
</comment>
<feature type="region of interest" description="Disordered" evidence="5">
    <location>
        <begin position="266"/>
        <end position="307"/>
    </location>
</feature>
<feature type="compositionally biased region" description="Polar residues" evidence="5">
    <location>
        <begin position="292"/>
        <end position="307"/>
    </location>
</feature>
<dbReference type="InterPro" id="IPR005175">
    <property type="entry name" value="PPC_dom"/>
</dbReference>
<dbReference type="Gene3D" id="3.30.1330.80">
    <property type="entry name" value="Hypothetical protein, similar to alpha- acetolactate decarboxylase, domain 2"/>
    <property type="match status" value="1"/>
</dbReference>
<reference evidence="8" key="1">
    <citation type="submission" date="2025-08" db="UniProtKB">
        <authorList>
            <consortium name="RefSeq"/>
        </authorList>
    </citation>
    <scope>IDENTIFICATION</scope>
    <source>
        <tissue evidence="8">Leaves</tissue>
    </source>
</reference>
<gene>
    <name evidence="8" type="primary">LOC113725601</name>
</gene>
<accession>A0ABM4WEB7</accession>
<protein>
    <recommendedName>
        <fullName evidence="4">AT-hook motif nuclear-localized protein</fullName>
    </recommendedName>
</protein>
<comment type="function">
    <text evidence="4">Transcription factor that specifically binds AT-rich DNA sequences related to the nuclear matrix attachment regions (MARs).</text>
</comment>
<evidence type="ECO:0000259" key="6">
    <source>
        <dbReference type="Pfam" id="PF03479"/>
    </source>
</evidence>
<evidence type="ECO:0000256" key="3">
    <source>
        <dbReference type="ARBA" id="ARBA00023163"/>
    </source>
</evidence>
<dbReference type="InterPro" id="IPR039605">
    <property type="entry name" value="AHL"/>
</dbReference>
<feature type="compositionally biased region" description="Low complexity" evidence="5">
    <location>
        <begin position="105"/>
        <end position="114"/>
    </location>
</feature>
<proteinExistence type="predicted"/>
<evidence type="ECO:0000256" key="4">
    <source>
        <dbReference type="RuleBase" id="RU367031"/>
    </source>
</evidence>
<feature type="domain" description="PPC" evidence="6">
    <location>
        <begin position="152"/>
        <end position="219"/>
    </location>
</feature>
<dbReference type="GeneID" id="113725601"/>
<evidence type="ECO:0000256" key="1">
    <source>
        <dbReference type="ARBA" id="ARBA00023015"/>
    </source>
</evidence>
<dbReference type="PANTHER" id="PTHR31500">
    <property type="entry name" value="AT-HOOK MOTIF NUCLEAR-LOCALIZED PROTEIN 9"/>
    <property type="match status" value="1"/>
</dbReference>
<feature type="compositionally biased region" description="Low complexity" evidence="5">
    <location>
        <begin position="46"/>
        <end position="62"/>
    </location>
</feature>
<feature type="compositionally biased region" description="Polar residues" evidence="5">
    <location>
        <begin position="266"/>
        <end position="283"/>
    </location>
</feature>
<keyword evidence="7" id="KW-1185">Reference proteome</keyword>
<feature type="compositionally biased region" description="Polar residues" evidence="5">
    <location>
        <begin position="34"/>
        <end position="45"/>
    </location>
</feature>
<dbReference type="PANTHER" id="PTHR31500:SF68">
    <property type="entry name" value="AT-HOOK MOTIF NUCLEAR-LOCALIZED PROTEIN 14"/>
    <property type="match status" value="1"/>
</dbReference>
<evidence type="ECO:0000313" key="8">
    <source>
        <dbReference type="RefSeq" id="XP_071930138.1"/>
    </source>
</evidence>
<evidence type="ECO:0000256" key="2">
    <source>
        <dbReference type="ARBA" id="ARBA00023125"/>
    </source>
</evidence>
<dbReference type="Pfam" id="PF03479">
    <property type="entry name" value="PCC"/>
    <property type="match status" value="1"/>
</dbReference>
<evidence type="ECO:0000256" key="5">
    <source>
        <dbReference type="SAM" id="MobiDB-lite"/>
    </source>
</evidence>
<keyword evidence="2 4" id="KW-0238">DNA-binding</keyword>
<name>A0ABM4WEB7_COFAR</name>